<keyword evidence="1" id="KW-0472">Membrane</keyword>
<dbReference type="HOGENOM" id="CLU_098949_2_0_4"/>
<gene>
    <name evidence="2" type="ordered locus">HEAR2556</name>
</gene>
<keyword evidence="1" id="KW-1133">Transmembrane helix</keyword>
<dbReference type="KEGG" id="har:HEAR2556"/>
<sequence length="177" mass="19241">MDTLGKNADTLPFVPTRRRLLVGMLSAYTASLIPWAWSQPVRDDKQGAFLAVSAILVGRTSLDAIQAKRLYDALTANDSEFPKKTQALLVLIEQRKIDPLQLQQTLDTEHSALADIPRKIATAWLLGIVGDGVKARAFAYETALNAVIVSDVLKPPTYCFGAYGSWGKKPIKGASDA</sequence>
<dbReference type="eggNOG" id="ENOG50323MZ">
    <property type="taxonomic scope" value="Bacteria"/>
</dbReference>
<dbReference type="InterPro" id="IPR024651">
    <property type="entry name" value="FAD-SLDH_ssu"/>
</dbReference>
<keyword evidence="1" id="KW-0812">Transmembrane</keyword>
<dbReference type="EMBL" id="CU207211">
    <property type="protein sequence ID" value="CAL62678.1"/>
    <property type="molecule type" value="Genomic_DNA"/>
</dbReference>
<evidence type="ECO:0000256" key="1">
    <source>
        <dbReference type="SAM" id="Phobius"/>
    </source>
</evidence>
<dbReference type="STRING" id="204773.HEAR2556"/>
<evidence type="ECO:0000313" key="3">
    <source>
        <dbReference type="Proteomes" id="UP000006697"/>
    </source>
</evidence>
<evidence type="ECO:0008006" key="4">
    <source>
        <dbReference type="Google" id="ProtNLM"/>
    </source>
</evidence>
<name>A4G841_HERAR</name>
<reference evidence="2 3" key="1">
    <citation type="journal article" date="2007" name="PLoS Genet.">
        <title>A tale of two oxidation states: bacterial colonization of arsenic-rich environments.</title>
        <authorList>
            <person name="Muller D."/>
            <person name="Medigue C."/>
            <person name="Koechler S."/>
            <person name="Barbe V."/>
            <person name="Barakat M."/>
            <person name="Talla E."/>
            <person name="Bonnefoy V."/>
            <person name="Krin E."/>
            <person name="Arsene-Ploetze F."/>
            <person name="Carapito C."/>
            <person name="Chandler M."/>
            <person name="Cournoyer B."/>
            <person name="Cruveiller S."/>
            <person name="Dossat C."/>
            <person name="Duval S."/>
            <person name="Heymann M."/>
            <person name="Leize E."/>
            <person name="Lieutaud A."/>
            <person name="Lievremont D."/>
            <person name="Makita Y."/>
            <person name="Mangenot S."/>
            <person name="Nitschke W."/>
            <person name="Ortet P."/>
            <person name="Perdrial N."/>
            <person name="Schoepp B."/>
            <person name="Siguier N."/>
            <person name="Simeonova D.D."/>
            <person name="Rouy Z."/>
            <person name="Segurens B."/>
            <person name="Turlin E."/>
            <person name="Vallenet D."/>
            <person name="Van Dorsselaer A."/>
            <person name="Weiss S."/>
            <person name="Weissenbach J."/>
            <person name="Lett M.C."/>
            <person name="Danchin A."/>
            <person name="Bertin P.N."/>
        </authorList>
    </citation>
    <scope>NUCLEOTIDE SEQUENCE [LARGE SCALE GENOMIC DNA]</scope>
    <source>
        <strain evidence="3">ULPAs1</strain>
    </source>
</reference>
<organism evidence="2 3">
    <name type="scientific">Herminiimonas arsenicoxydans</name>
    <dbReference type="NCBI Taxonomy" id="204773"/>
    <lineage>
        <taxon>Bacteria</taxon>
        <taxon>Pseudomonadati</taxon>
        <taxon>Pseudomonadota</taxon>
        <taxon>Betaproteobacteria</taxon>
        <taxon>Burkholderiales</taxon>
        <taxon>Oxalobacteraceae</taxon>
        <taxon>Herminiimonas</taxon>
    </lineage>
</organism>
<feature type="transmembrane region" description="Helical" evidence="1">
    <location>
        <begin position="20"/>
        <end position="37"/>
    </location>
</feature>
<keyword evidence="3" id="KW-1185">Reference proteome</keyword>
<accession>A4G841</accession>
<protein>
    <recommendedName>
        <fullName evidence="4">Membrane bound FAD containing D-sorbitol dehydrogenase</fullName>
    </recommendedName>
</protein>
<dbReference type="Proteomes" id="UP000006697">
    <property type="component" value="Chromosome"/>
</dbReference>
<evidence type="ECO:0000313" key="2">
    <source>
        <dbReference type="EMBL" id="CAL62678.1"/>
    </source>
</evidence>
<dbReference type="AlphaFoldDB" id="A4G841"/>
<dbReference type="OrthoDB" id="8635030at2"/>
<proteinExistence type="predicted"/>
<dbReference type="Pfam" id="PF12318">
    <property type="entry name" value="FAD-SLDH"/>
    <property type="match status" value="1"/>
</dbReference>